<evidence type="ECO:0000313" key="2">
    <source>
        <dbReference type="EMBL" id="CAK0820969.1"/>
    </source>
</evidence>
<dbReference type="Proteomes" id="UP001189429">
    <property type="component" value="Unassembled WGS sequence"/>
</dbReference>
<feature type="region of interest" description="Disordered" evidence="1">
    <location>
        <begin position="35"/>
        <end position="64"/>
    </location>
</feature>
<evidence type="ECO:0000313" key="3">
    <source>
        <dbReference type="Proteomes" id="UP001189429"/>
    </source>
</evidence>
<sequence length="308" mass="31757">MRLRPPPPRRGRVREVRVVNASPARLTRHPLHLRAVQRRPSARANGAPQAGAGAARGGATAAGGSDAVDHRLVLSWLPVVSALGGHARQKAGCQWWQRWEGAGLPRDRAGASAAAARESAPAHRRGGRAVAGGPGREGTAPAAARAGAGHARLGHAPSATAPARLAGVGGRATQRTHAPSYAQEEEEERKEEAEGPRAAAPRRARTGAGRRGRAGAAGGSAQRRVEQAAAPSPRGPRRRAKEEGGSGGASERGREEGTASDTAARSNTGMEGRQRKEEQEGGKGKRGTGKGKPPPRPRAGSDGRAQRA</sequence>
<feature type="compositionally biased region" description="Low complexity" evidence="1">
    <location>
        <begin position="137"/>
        <end position="157"/>
    </location>
</feature>
<evidence type="ECO:0000256" key="1">
    <source>
        <dbReference type="SAM" id="MobiDB-lite"/>
    </source>
</evidence>
<gene>
    <name evidence="2" type="ORF">PCOR1329_LOCUS22435</name>
</gene>
<keyword evidence="3" id="KW-1185">Reference proteome</keyword>
<accession>A0ABN9RP62</accession>
<feature type="non-terminal residue" evidence="2">
    <location>
        <position position="308"/>
    </location>
</feature>
<name>A0ABN9RP62_9DINO</name>
<feature type="compositionally biased region" description="Basic residues" evidence="1">
    <location>
        <begin position="284"/>
        <end position="295"/>
    </location>
</feature>
<dbReference type="EMBL" id="CAUYUJ010007496">
    <property type="protein sequence ID" value="CAK0820969.1"/>
    <property type="molecule type" value="Genomic_DNA"/>
</dbReference>
<feature type="compositionally biased region" description="Low complexity" evidence="1">
    <location>
        <begin position="110"/>
        <end position="119"/>
    </location>
</feature>
<feature type="compositionally biased region" description="Basic residues" evidence="1">
    <location>
        <begin position="200"/>
        <end position="213"/>
    </location>
</feature>
<feature type="compositionally biased region" description="Basic and acidic residues" evidence="1">
    <location>
        <begin position="272"/>
        <end position="283"/>
    </location>
</feature>
<comment type="caution">
    <text evidence="2">The sequence shown here is derived from an EMBL/GenBank/DDBJ whole genome shotgun (WGS) entry which is preliminary data.</text>
</comment>
<organism evidence="2 3">
    <name type="scientific">Prorocentrum cordatum</name>
    <dbReference type="NCBI Taxonomy" id="2364126"/>
    <lineage>
        <taxon>Eukaryota</taxon>
        <taxon>Sar</taxon>
        <taxon>Alveolata</taxon>
        <taxon>Dinophyceae</taxon>
        <taxon>Prorocentrales</taxon>
        <taxon>Prorocentraceae</taxon>
        <taxon>Prorocentrum</taxon>
    </lineage>
</organism>
<reference evidence="2" key="1">
    <citation type="submission" date="2023-10" db="EMBL/GenBank/DDBJ databases">
        <authorList>
            <person name="Chen Y."/>
            <person name="Shah S."/>
            <person name="Dougan E. K."/>
            <person name="Thang M."/>
            <person name="Chan C."/>
        </authorList>
    </citation>
    <scope>NUCLEOTIDE SEQUENCE [LARGE SCALE GENOMIC DNA]</scope>
</reference>
<proteinExistence type="predicted"/>
<feature type="compositionally biased region" description="Low complexity" evidence="1">
    <location>
        <begin position="42"/>
        <end position="64"/>
    </location>
</feature>
<protein>
    <submittedName>
        <fullName evidence="2">Uncharacterized protein</fullName>
    </submittedName>
</protein>
<feature type="compositionally biased region" description="Basic and acidic residues" evidence="1">
    <location>
        <begin position="299"/>
        <end position="308"/>
    </location>
</feature>
<feature type="compositionally biased region" description="Polar residues" evidence="1">
    <location>
        <begin position="259"/>
        <end position="269"/>
    </location>
</feature>
<feature type="region of interest" description="Disordered" evidence="1">
    <location>
        <begin position="107"/>
        <end position="308"/>
    </location>
</feature>